<proteinExistence type="predicted"/>
<dbReference type="Pfam" id="PF17418">
    <property type="entry name" value="SdpA"/>
    <property type="match status" value="1"/>
</dbReference>
<dbReference type="EMBL" id="BAAAKW010000017">
    <property type="protein sequence ID" value="GAA1210560.1"/>
    <property type="molecule type" value="Genomic_DNA"/>
</dbReference>
<feature type="transmembrane region" description="Helical" evidence="2">
    <location>
        <begin position="26"/>
        <end position="46"/>
    </location>
</feature>
<keyword evidence="2" id="KW-0472">Membrane</keyword>
<gene>
    <name evidence="3" type="ORF">GCM10009655_07050</name>
</gene>
<name>A0ABP4G1U1_9MICO</name>
<sequence>MGNDPEQDASRSEIDPSSELSEPPSIALFFLLLVGFWAVVGSFVFLTNQEENVLTSSWQRSVRPIAQTIAPEQWGFFTKSPRDENLVPCAYDATTGWKKDALFPHSQPQYLFGLNRVSRAQGLELGILYTAIVDKNWITCGELSSASLDCLAKLTTDGNESWIRIRNPSPAPTICGQGALAREVPAPWAYARIGQTGTEPLVILIDVSC</sequence>
<reference evidence="4" key="1">
    <citation type="journal article" date="2019" name="Int. J. Syst. Evol. Microbiol.">
        <title>The Global Catalogue of Microorganisms (GCM) 10K type strain sequencing project: providing services to taxonomists for standard genome sequencing and annotation.</title>
        <authorList>
            <consortium name="The Broad Institute Genomics Platform"/>
            <consortium name="The Broad Institute Genome Sequencing Center for Infectious Disease"/>
            <person name="Wu L."/>
            <person name="Ma J."/>
        </authorList>
    </citation>
    <scope>NUCLEOTIDE SEQUENCE [LARGE SCALE GENOMIC DNA]</scope>
    <source>
        <strain evidence="4">JCM 12762</strain>
    </source>
</reference>
<dbReference type="NCBIfam" id="TIGR04034">
    <property type="entry name" value="export_SdpA"/>
    <property type="match status" value="1"/>
</dbReference>
<evidence type="ECO:0000256" key="1">
    <source>
        <dbReference type="SAM" id="MobiDB-lite"/>
    </source>
</evidence>
<protein>
    <submittedName>
        <fullName evidence="3">Uncharacterized protein</fullName>
    </submittedName>
</protein>
<accession>A0ABP4G1U1</accession>
<organism evidence="3 4">
    <name type="scientific">Rhodoglobus aureus</name>
    <dbReference type="NCBI Taxonomy" id="191497"/>
    <lineage>
        <taxon>Bacteria</taxon>
        <taxon>Bacillati</taxon>
        <taxon>Actinomycetota</taxon>
        <taxon>Actinomycetes</taxon>
        <taxon>Micrococcales</taxon>
        <taxon>Microbacteriaceae</taxon>
        <taxon>Rhodoglobus</taxon>
    </lineage>
</organism>
<feature type="region of interest" description="Disordered" evidence="1">
    <location>
        <begin position="1"/>
        <end position="21"/>
    </location>
</feature>
<comment type="caution">
    <text evidence="3">The sequence shown here is derived from an EMBL/GenBank/DDBJ whole genome shotgun (WGS) entry which is preliminary data.</text>
</comment>
<evidence type="ECO:0000313" key="3">
    <source>
        <dbReference type="EMBL" id="GAA1210560.1"/>
    </source>
</evidence>
<evidence type="ECO:0000313" key="4">
    <source>
        <dbReference type="Proteomes" id="UP001500943"/>
    </source>
</evidence>
<dbReference type="InterPro" id="IPR023902">
    <property type="entry name" value="Sporulation_SdpA"/>
</dbReference>
<keyword evidence="2" id="KW-0812">Transmembrane</keyword>
<dbReference type="Proteomes" id="UP001500943">
    <property type="component" value="Unassembled WGS sequence"/>
</dbReference>
<keyword evidence="4" id="KW-1185">Reference proteome</keyword>
<evidence type="ECO:0000256" key="2">
    <source>
        <dbReference type="SAM" id="Phobius"/>
    </source>
</evidence>
<keyword evidence="2" id="KW-1133">Transmembrane helix</keyword>